<organism evidence="3 4">
    <name type="scientific">Marisediminitalea aggregata</name>
    <dbReference type="NCBI Taxonomy" id="634436"/>
    <lineage>
        <taxon>Bacteria</taxon>
        <taxon>Pseudomonadati</taxon>
        <taxon>Pseudomonadota</taxon>
        <taxon>Gammaproteobacteria</taxon>
        <taxon>Alteromonadales</taxon>
        <taxon>Alteromonadaceae</taxon>
        <taxon>Marisediminitalea</taxon>
    </lineage>
</organism>
<dbReference type="RefSeq" id="WP_073324785.1">
    <property type="nucleotide sequence ID" value="NZ_JANDJN010000078.1"/>
</dbReference>
<proteinExistence type="inferred from homology"/>
<dbReference type="Gene3D" id="3.90.1010.10">
    <property type="match status" value="1"/>
</dbReference>
<name>A0A1M5QEU2_9ALTE</name>
<gene>
    <name evidence="3" type="ORF">SAMN05216361_3862</name>
</gene>
<keyword evidence="4" id="KW-1185">Reference proteome</keyword>
<dbReference type="Proteomes" id="UP000184520">
    <property type="component" value="Unassembled WGS sequence"/>
</dbReference>
<protein>
    <submittedName>
        <fullName evidence="3">Cysteine desulfuration protein SufE</fullName>
    </submittedName>
</protein>
<evidence type="ECO:0000313" key="3">
    <source>
        <dbReference type="EMBL" id="SHH12376.1"/>
    </source>
</evidence>
<accession>A0A1M5QEU2</accession>
<reference evidence="4" key="1">
    <citation type="submission" date="2016-11" db="EMBL/GenBank/DDBJ databases">
        <authorList>
            <person name="Varghese N."/>
            <person name="Submissions S."/>
        </authorList>
    </citation>
    <scope>NUCLEOTIDE SEQUENCE [LARGE SCALE GENOMIC DNA]</scope>
    <source>
        <strain evidence="4">CGMCC 1.8995</strain>
    </source>
</reference>
<evidence type="ECO:0000256" key="1">
    <source>
        <dbReference type="ARBA" id="ARBA00010282"/>
    </source>
</evidence>
<dbReference type="PANTHER" id="PTHR43597">
    <property type="entry name" value="SULFUR ACCEPTOR PROTEIN CSDE"/>
    <property type="match status" value="1"/>
</dbReference>
<dbReference type="InterPro" id="IPR003808">
    <property type="entry name" value="Fe-S_metab-assoc_dom"/>
</dbReference>
<dbReference type="OrthoDB" id="9799320at2"/>
<feature type="domain" description="Fe-S metabolism associated" evidence="2">
    <location>
        <begin position="10"/>
        <end position="129"/>
    </location>
</feature>
<dbReference type="PANTHER" id="PTHR43597:SF5">
    <property type="entry name" value="SUFE-LIKE PROTEIN 2, CHLOROPLASTIC"/>
    <property type="match status" value="1"/>
</dbReference>
<dbReference type="AlphaFoldDB" id="A0A1M5QEU2"/>
<sequence>MTNNALPLAQQLALAKGWDNMLRQLMLAGKQLAVLPVERRNDDNEVKGCQSRVWLTLSDDILPTCSMLAWSDSKIIRGVLAIIQEKVNTLSPDDLRQFDFHAYFSAIGLDRYLSQSRANGIKDVVARIQS</sequence>
<dbReference type="EMBL" id="FQWD01000006">
    <property type="protein sequence ID" value="SHH12376.1"/>
    <property type="molecule type" value="Genomic_DNA"/>
</dbReference>
<dbReference type="SUPFAM" id="SSF82649">
    <property type="entry name" value="SufE/NifU"/>
    <property type="match status" value="1"/>
</dbReference>
<dbReference type="Pfam" id="PF02657">
    <property type="entry name" value="SufE"/>
    <property type="match status" value="1"/>
</dbReference>
<dbReference type="STRING" id="634436.SAMN05216361_3862"/>
<evidence type="ECO:0000313" key="4">
    <source>
        <dbReference type="Proteomes" id="UP000184520"/>
    </source>
</evidence>
<comment type="similarity">
    <text evidence="1">Belongs to the SufE family.</text>
</comment>
<evidence type="ECO:0000259" key="2">
    <source>
        <dbReference type="Pfam" id="PF02657"/>
    </source>
</evidence>